<dbReference type="EMBL" id="JBHFFA010000003">
    <property type="protein sequence ID" value="KAL2633762.1"/>
    <property type="molecule type" value="Genomic_DNA"/>
</dbReference>
<reference evidence="1 2" key="1">
    <citation type="submission" date="2024-09" db="EMBL/GenBank/DDBJ databases">
        <title>Chromosome-scale assembly of Riccia fluitans.</title>
        <authorList>
            <person name="Paukszto L."/>
            <person name="Sawicki J."/>
            <person name="Karawczyk K."/>
            <person name="Piernik-Szablinska J."/>
            <person name="Szczecinska M."/>
            <person name="Mazdziarz M."/>
        </authorList>
    </citation>
    <scope>NUCLEOTIDE SEQUENCE [LARGE SCALE GENOMIC DNA]</scope>
    <source>
        <strain evidence="1">Rf_01</strain>
        <tissue evidence="1">Aerial parts of the thallus</tissue>
    </source>
</reference>
<evidence type="ECO:0000313" key="2">
    <source>
        <dbReference type="Proteomes" id="UP001605036"/>
    </source>
</evidence>
<gene>
    <name evidence="1" type="ORF">R1flu_005241</name>
</gene>
<organism evidence="1 2">
    <name type="scientific">Riccia fluitans</name>
    <dbReference type="NCBI Taxonomy" id="41844"/>
    <lineage>
        <taxon>Eukaryota</taxon>
        <taxon>Viridiplantae</taxon>
        <taxon>Streptophyta</taxon>
        <taxon>Embryophyta</taxon>
        <taxon>Marchantiophyta</taxon>
        <taxon>Marchantiopsida</taxon>
        <taxon>Marchantiidae</taxon>
        <taxon>Marchantiales</taxon>
        <taxon>Ricciaceae</taxon>
        <taxon>Riccia</taxon>
    </lineage>
</organism>
<dbReference type="Proteomes" id="UP001605036">
    <property type="component" value="Unassembled WGS sequence"/>
</dbReference>
<protein>
    <submittedName>
        <fullName evidence="1">Uncharacterized protein</fullName>
    </submittedName>
</protein>
<proteinExistence type="predicted"/>
<sequence length="81" mass="9241">MVDWAPAIIQIVRESRTKLFESPLNCSEQWEELDQHTGSLEQAEVLRSVHAKEVVAKDSLYDHLRLENAPQSAAMPQDTPR</sequence>
<name>A0ABD1YVL2_9MARC</name>
<keyword evidence="2" id="KW-1185">Reference proteome</keyword>
<evidence type="ECO:0000313" key="1">
    <source>
        <dbReference type="EMBL" id="KAL2633762.1"/>
    </source>
</evidence>
<dbReference type="AlphaFoldDB" id="A0ABD1YVL2"/>
<accession>A0ABD1YVL2</accession>
<comment type="caution">
    <text evidence="1">The sequence shown here is derived from an EMBL/GenBank/DDBJ whole genome shotgun (WGS) entry which is preliminary data.</text>
</comment>